<name>A0A089WJT0_9PSED</name>
<dbReference type="KEGG" id="psw:LK03_06095"/>
<keyword evidence="2" id="KW-1185">Reference proteome</keyword>
<accession>A0A089WJT0</accession>
<dbReference type="EMBL" id="CP009455">
    <property type="protein sequence ID" value="AIR88861.1"/>
    <property type="molecule type" value="Genomic_DNA"/>
</dbReference>
<evidence type="ECO:0000313" key="2">
    <source>
        <dbReference type="Proteomes" id="UP000029493"/>
    </source>
</evidence>
<evidence type="ECO:0000313" key="1">
    <source>
        <dbReference type="EMBL" id="AIR88861.1"/>
    </source>
</evidence>
<dbReference type="GeneID" id="33053249"/>
<dbReference type="Proteomes" id="UP000029493">
    <property type="component" value="Chromosome"/>
</dbReference>
<gene>
    <name evidence="1" type="ORF">LK03_06095</name>
</gene>
<dbReference type="AlphaFoldDB" id="A0A089WJT0"/>
<reference evidence="1 2" key="1">
    <citation type="submission" date="2014-09" db="EMBL/GenBank/DDBJ databases">
        <authorList>
            <person name="Chan K.-G."/>
        </authorList>
    </citation>
    <scope>NUCLEOTIDE SEQUENCE [LARGE SCALE GENOMIC DNA]</scope>
    <source>
        <strain evidence="1 2">ND07</strain>
    </source>
</reference>
<organism evidence="1 2">
    <name type="scientific">Pseudomonas cremoricolorata</name>
    <dbReference type="NCBI Taxonomy" id="157783"/>
    <lineage>
        <taxon>Bacteria</taxon>
        <taxon>Pseudomonadati</taxon>
        <taxon>Pseudomonadota</taxon>
        <taxon>Gammaproteobacteria</taxon>
        <taxon>Pseudomonadales</taxon>
        <taxon>Pseudomonadaceae</taxon>
        <taxon>Pseudomonas</taxon>
    </lineage>
</organism>
<proteinExistence type="predicted"/>
<protein>
    <submittedName>
        <fullName evidence="1">Uncharacterized protein</fullName>
    </submittedName>
</protein>
<sequence>MAGFVEQDLREQLRAPRAVPYARRVAGGHFVLEIATPVGVNTLQRQRGGDRVFKTFEALLSLLAGQGVVEFAVVLDKAKVIAAGPPIPWVGRAPNDEMSRASWRHDFDIPF</sequence>